<dbReference type="InterPro" id="IPR002018">
    <property type="entry name" value="CarbesteraseB"/>
</dbReference>
<evidence type="ECO:0000256" key="4">
    <source>
        <dbReference type="ARBA" id="ARBA00023180"/>
    </source>
</evidence>
<dbReference type="InterPro" id="IPR029058">
    <property type="entry name" value="AB_hydrolase_fold"/>
</dbReference>
<organism evidence="6 7">
    <name type="scientific">Diploptera punctata</name>
    <name type="common">Pacific beetle cockroach</name>
    <dbReference type="NCBI Taxonomy" id="6984"/>
    <lineage>
        <taxon>Eukaryota</taxon>
        <taxon>Metazoa</taxon>
        <taxon>Ecdysozoa</taxon>
        <taxon>Arthropoda</taxon>
        <taxon>Hexapoda</taxon>
        <taxon>Insecta</taxon>
        <taxon>Pterygota</taxon>
        <taxon>Neoptera</taxon>
        <taxon>Polyneoptera</taxon>
        <taxon>Dictyoptera</taxon>
        <taxon>Blattodea</taxon>
        <taxon>Blaberoidea</taxon>
        <taxon>Blaberidae</taxon>
        <taxon>Diplopterinae</taxon>
        <taxon>Diploptera</taxon>
    </lineage>
</organism>
<accession>A0AAD8EG02</accession>
<dbReference type="Gene3D" id="3.40.50.1820">
    <property type="entry name" value="alpha/beta hydrolase"/>
    <property type="match status" value="1"/>
</dbReference>
<comment type="similarity">
    <text evidence="1">Belongs to the type-B carboxylesterase/lipase family.</text>
</comment>
<keyword evidence="4" id="KW-0325">Glycoprotein</keyword>
<dbReference type="Proteomes" id="UP001233999">
    <property type="component" value="Unassembled WGS sequence"/>
</dbReference>
<dbReference type="EMBL" id="JASPKZ010005681">
    <property type="protein sequence ID" value="KAJ9588464.1"/>
    <property type="molecule type" value="Genomic_DNA"/>
</dbReference>
<reference evidence="6" key="1">
    <citation type="journal article" date="2023" name="IScience">
        <title>Live-bearing cockroach genome reveals convergent evolutionary mechanisms linked to viviparity in insects and beyond.</title>
        <authorList>
            <person name="Fouks B."/>
            <person name="Harrison M.C."/>
            <person name="Mikhailova A.A."/>
            <person name="Marchal E."/>
            <person name="English S."/>
            <person name="Carruthers M."/>
            <person name="Jennings E.C."/>
            <person name="Chiamaka E.L."/>
            <person name="Frigard R.A."/>
            <person name="Pippel M."/>
            <person name="Attardo G.M."/>
            <person name="Benoit J.B."/>
            <person name="Bornberg-Bauer E."/>
            <person name="Tobe S.S."/>
        </authorList>
    </citation>
    <scope>NUCLEOTIDE SEQUENCE</scope>
    <source>
        <strain evidence="6">Stay&amp;Tobe</strain>
    </source>
</reference>
<dbReference type="AlphaFoldDB" id="A0AAD8EG02"/>
<keyword evidence="7" id="KW-1185">Reference proteome</keyword>
<feature type="non-terminal residue" evidence="6">
    <location>
        <position position="1"/>
    </location>
</feature>
<comment type="caution">
    <text evidence="6">The sequence shown here is derived from an EMBL/GenBank/DDBJ whole genome shotgun (WGS) entry which is preliminary data.</text>
</comment>
<sequence length="126" mass="14871">MLKRLLNLHDHEGVCHADDIGYLFRLTVADFDVDPNTPEYITRSRFIKMWTNFAKTGNPTPEKTALLDVIWKPVEKDRTYRLNIDKQLNIEEYIENQYTKFWDSIYNGTAAQKGKFFKRTPPIIES</sequence>
<evidence type="ECO:0000313" key="6">
    <source>
        <dbReference type="EMBL" id="KAJ9588464.1"/>
    </source>
</evidence>
<gene>
    <name evidence="6" type="ORF">L9F63_018197</name>
</gene>
<keyword evidence="2" id="KW-0719">Serine esterase</keyword>
<dbReference type="PANTHER" id="PTHR43142">
    <property type="entry name" value="CARBOXYLIC ESTER HYDROLASE"/>
    <property type="match status" value="1"/>
</dbReference>
<feature type="domain" description="Carboxylesterase type B" evidence="5">
    <location>
        <begin position="11"/>
        <end position="102"/>
    </location>
</feature>
<reference evidence="6" key="2">
    <citation type="submission" date="2023-05" db="EMBL/GenBank/DDBJ databases">
        <authorList>
            <person name="Fouks B."/>
        </authorList>
    </citation>
    <scope>NUCLEOTIDE SEQUENCE</scope>
    <source>
        <strain evidence="6">Stay&amp;Tobe</strain>
        <tissue evidence="6">Testes</tissue>
    </source>
</reference>
<evidence type="ECO:0000313" key="7">
    <source>
        <dbReference type="Proteomes" id="UP001233999"/>
    </source>
</evidence>
<dbReference type="PANTHER" id="PTHR43142:SF1">
    <property type="entry name" value="CARBOXYLIC ESTER HYDROLASE"/>
    <property type="match status" value="1"/>
</dbReference>
<keyword evidence="3" id="KW-0378">Hydrolase</keyword>
<evidence type="ECO:0000256" key="3">
    <source>
        <dbReference type="ARBA" id="ARBA00022801"/>
    </source>
</evidence>
<proteinExistence type="inferred from homology"/>
<evidence type="ECO:0000259" key="5">
    <source>
        <dbReference type="Pfam" id="PF00135"/>
    </source>
</evidence>
<protein>
    <recommendedName>
        <fullName evidence="5">Carboxylesterase type B domain-containing protein</fullName>
    </recommendedName>
</protein>
<evidence type="ECO:0000256" key="2">
    <source>
        <dbReference type="ARBA" id="ARBA00022487"/>
    </source>
</evidence>
<evidence type="ECO:0000256" key="1">
    <source>
        <dbReference type="ARBA" id="ARBA00005964"/>
    </source>
</evidence>
<dbReference type="GO" id="GO:0052689">
    <property type="term" value="F:carboxylic ester hydrolase activity"/>
    <property type="evidence" value="ECO:0007669"/>
    <property type="project" value="UniProtKB-KW"/>
</dbReference>
<name>A0AAD8EG02_DIPPU</name>
<dbReference type="SUPFAM" id="SSF53474">
    <property type="entry name" value="alpha/beta-Hydrolases"/>
    <property type="match status" value="1"/>
</dbReference>
<dbReference type="Pfam" id="PF00135">
    <property type="entry name" value="COesterase"/>
    <property type="match status" value="1"/>
</dbReference>